<dbReference type="InterPro" id="IPR035906">
    <property type="entry name" value="MetI-like_sf"/>
</dbReference>
<evidence type="ECO:0000256" key="2">
    <source>
        <dbReference type="ARBA" id="ARBA00022692"/>
    </source>
</evidence>
<evidence type="ECO:0000313" key="10">
    <source>
        <dbReference type="Proteomes" id="UP001499843"/>
    </source>
</evidence>
<keyword evidence="6" id="KW-0592">Phosphate transport</keyword>
<evidence type="ECO:0000256" key="5">
    <source>
        <dbReference type="RuleBase" id="RU363032"/>
    </source>
</evidence>
<dbReference type="Gene3D" id="1.10.3720.10">
    <property type="entry name" value="MetI-like"/>
    <property type="match status" value="1"/>
</dbReference>
<comment type="caution">
    <text evidence="9">The sequence shown here is derived from an EMBL/GenBank/DDBJ whole genome shotgun (WGS) entry which is preliminary data.</text>
</comment>
<comment type="similarity">
    <text evidence="6">Belongs to the binding-protein-dependent transport system permease family. CysTW subfamily.</text>
</comment>
<keyword evidence="5" id="KW-0813">Transport</keyword>
<dbReference type="RefSeq" id="WP_344478891.1">
    <property type="nucleotide sequence ID" value="NZ_BAAAQX010000012.1"/>
</dbReference>
<evidence type="ECO:0000313" key="9">
    <source>
        <dbReference type="EMBL" id="GAA2209515.1"/>
    </source>
</evidence>
<evidence type="ECO:0000256" key="6">
    <source>
        <dbReference type="RuleBase" id="RU363054"/>
    </source>
</evidence>
<feature type="compositionally biased region" description="Low complexity" evidence="7">
    <location>
        <begin position="1"/>
        <end position="17"/>
    </location>
</feature>
<dbReference type="Proteomes" id="UP001499843">
    <property type="component" value="Unassembled WGS sequence"/>
</dbReference>
<feature type="domain" description="ABC transmembrane type-1" evidence="8">
    <location>
        <begin position="89"/>
        <end position="304"/>
    </location>
</feature>
<evidence type="ECO:0000256" key="3">
    <source>
        <dbReference type="ARBA" id="ARBA00022989"/>
    </source>
</evidence>
<dbReference type="CDD" id="cd06261">
    <property type="entry name" value="TM_PBP2"/>
    <property type="match status" value="1"/>
</dbReference>
<evidence type="ECO:0000256" key="7">
    <source>
        <dbReference type="SAM" id="MobiDB-lite"/>
    </source>
</evidence>
<keyword evidence="3 5" id="KW-1133">Transmembrane helix</keyword>
<comment type="function">
    <text evidence="6">Part of the binding-protein-dependent transport system for phosphate; probably responsible for the translocation of the substrate across the membrane.</text>
</comment>
<keyword evidence="4 5" id="KW-0472">Membrane</keyword>
<dbReference type="InterPro" id="IPR011864">
    <property type="entry name" value="Phosphate_PstC"/>
</dbReference>
<feature type="transmembrane region" description="Helical" evidence="5">
    <location>
        <begin position="85"/>
        <end position="113"/>
    </location>
</feature>
<feature type="transmembrane region" description="Helical" evidence="5">
    <location>
        <begin position="32"/>
        <end position="53"/>
    </location>
</feature>
<reference evidence="9 10" key="1">
    <citation type="journal article" date="2019" name="Int. J. Syst. Evol. Microbiol.">
        <title>The Global Catalogue of Microorganisms (GCM) 10K type strain sequencing project: providing services to taxonomists for standard genome sequencing and annotation.</title>
        <authorList>
            <consortium name="The Broad Institute Genomics Platform"/>
            <consortium name="The Broad Institute Genome Sequencing Center for Infectious Disease"/>
            <person name="Wu L."/>
            <person name="Ma J."/>
        </authorList>
    </citation>
    <scope>NUCLEOTIDE SEQUENCE [LARGE SCALE GENOMIC DNA]</scope>
    <source>
        <strain evidence="9 10">JCM 16114</strain>
    </source>
</reference>
<feature type="transmembrane region" description="Helical" evidence="5">
    <location>
        <begin position="125"/>
        <end position="145"/>
    </location>
</feature>
<keyword evidence="6" id="KW-1003">Cell membrane</keyword>
<keyword evidence="10" id="KW-1185">Reference proteome</keyword>
<evidence type="ECO:0000259" key="8">
    <source>
        <dbReference type="PROSITE" id="PS50928"/>
    </source>
</evidence>
<comment type="subcellular location">
    <subcellularLocation>
        <location evidence="5">Cell membrane</location>
        <topology evidence="5">Multi-pass membrane protein</topology>
    </subcellularLocation>
    <subcellularLocation>
        <location evidence="1">Membrane</location>
        <topology evidence="1">Multi-pass membrane protein</topology>
    </subcellularLocation>
</comment>
<dbReference type="EMBL" id="BAAAQX010000012">
    <property type="protein sequence ID" value="GAA2209515.1"/>
    <property type="molecule type" value="Genomic_DNA"/>
</dbReference>
<dbReference type="Pfam" id="PF00528">
    <property type="entry name" value="BPD_transp_1"/>
    <property type="match status" value="1"/>
</dbReference>
<gene>
    <name evidence="9" type="primary">pstC_1</name>
    <name evidence="9" type="ORF">GCM10009850_049730</name>
</gene>
<feature type="region of interest" description="Disordered" evidence="7">
    <location>
        <begin position="1"/>
        <end position="20"/>
    </location>
</feature>
<feature type="transmembrane region" description="Helical" evidence="5">
    <location>
        <begin position="212"/>
        <end position="233"/>
    </location>
</feature>
<evidence type="ECO:0000256" key="1">
    <source>
        <dbReference type="ARBA" id="ARBA00004141"/>
    </source>
</evidence>
<organism evidence="9 10">
    <name type="scientific">Nonomuraea monospora</name>
    <dbReference type="NCBI Taxonomy" id="568818"/>
    <lineage>
        <taxon>Bacteria</taxon>
        <taxon>Bacillati</taxon>
        <taxon>Actinomycetota</taxon>
        <taxon>Actinomycetes</taxon>
        <taxon>Streptosporangiales</taxon>
        <taxon>Streptosporangiaceae</taxon>
        <taxon>Nonomuraea</taxon>
    </lineage>
</organism>
<proteinExistence type="inferred from homology"/>
<dbReference type="PROSITE" id="PS50928">
    <property type="entry name" value="ABC_TM1"/>
    <property type="match status" value="1"/>
</dbReference>
<dbReference type="PANTHER" id="PTHR42727:SF1">
    <property type="entry name" value="PHOSPHATE TRANSPORT SYSTEM PERMEASE"/>
    <property type="match status" value="1"/>
</dbReference>
<feature type="transmembrane region" description="Helical" evidence="5">
    <location>
        <begin position="165"/>
        <end position="186"/>
    </location>
</feature>
<dbReference type="PANTHER" id="PTHR42727">
    <property type="entry name" value="PHOSPHATE TRANSPORT SYSTEM PERMEASE PROTEIN"/>
    <property type="match status" value="1"/>
</dbReference>
<keyword evidence="2 5" id="KW-0812">Transmembrane</keyword>
<dbReference type="NCBIfam" id="TIGR02138">
    <property type="entry name" value="phosphate_pstC"/>
    <property type="match status" value="1"/>
</dbReference>
<dbReference type="SUPFAM" id="SSF161098">
    <property type="entry name" value="MetI-like"/>
    <property type="match status" value="1"/>
</dbReference>
<accession>A0ABN3CJ89</accession>
<name>A0ABN3CJ89_9ACTN</name>
<sequence length="316" mass="32574">MSATGGTTPSPTGSPGPLGRARTRYGENAVRVVLVAAALVSVATTVGIVVSLVPPTVEFFEAVSPVEFFTGTEWAPLFEPAAYGVLPLVGATLLITLIAVVVAIPLGLGAALYLSEYAHARTRGVFKPVLEVLAGVPTVVYGFFALRFVTPALQAYLPPGLQPDIFNALAAGLVMGVMIVPTVASLSEDAMAAVPGGLRDGAYALGSSTRLVAVRVVVPAALSGIVASFVLAVSRAIGETMIVAIASGNKPALSLNPLDAMQTMTGFIAQAGSGDLPTGSLDYKTIFAVGALLFLITLVMNVISARLVRRYREVYE</sequence>
<protein>
    <recommendedName>
        <fullName evidence="6">Phosphate transport system permease protein</fullName>
    </recommendedName>
</protein>
<feature type="transmembrane region" description="Helical" evidence="5">
    <location>
        <begin position="286"/>
        <end position="308"/>
    </location>
</feature>
<dbReference type="InterPro" id="IPR000515">
    <property type="entry name" value="MetI-like"/>
</dbReference>
<evidence type="ECO:0000256" key="4">
    <source>
        <dbReference type="ARBA" id="ARBA00023136"/>
    </source>
</evidence>